<evidence type="ECO:0000256" key="3">
    <source>
        <dbReference type="ARBA" id="ARBA00022786"/>
    </source>
</evidence>
<dbReference type="InterPro" id="IPR017137">
    <property type="entry name" value="Arg-tRNA-P_Trfase_1_euk"/>
</dbReference>
<comment type="similarity">
    <text evidence="1 5">Belongs to the R-transferase family.</text>
</comment>
<organism evidence="9 10">
    <name type="scientific">Apolygus lucorum</name>
    <name type="common">Small green plant bug</name>
    <name type="synonym">Lygocoris lucorum</name>
    <dbReference type="NCBI Taxonomy" id="248454"/>
    <lineage>
        <taxon>Eukaryota</taxon>
        <taxon>Metazoa</taxon>
        <taxon>Ecdysozoa</taxon>
        <taxon>Arthropoda</taxon>
        <taxon>Hexapoda</taxon>
        <taxon>Insecta</taxon>
        <taxon>Pterygota</taxon>
        <taxon>Neoptera</taxon>
        <taxon>Paraneoptera</taxon>
        <taxon>Hemiptera</taxon>
        <taxon>Heteroptera</taxon>
        <taxon>Panheteroptera</taxon>
        <taxon>Cimicomorpha</taxon>
        <taxon>Miridae</taxon>
        <taxon>Mirini</taxon>
        <taxon>Apolygus</taxon>
    </lineage>
</organism>
<dbReference type="InterPro" id="IPR007471">
    <property type="entry name" value="N-end_Aminoacyl_Trfase_N"/>
</dbReference>
<reference evidence="9" key="1">
    <citation type="journal article" date="2021" name="Mol. Ecol. Resour.">
        <title>Apolygus lucorum genome provides insights into omnivorousness and mesophyll feeding.</title>
        <authorList>
            <person name="Liu Y."/>
            <person name="Liu H."/>
            <person name="Wang H."/>
            <person name="Huang T."/>
            <person name="Liu B."/>
            <person name="Yang B."/>
            <person name="Yin L."/>
            <person name="Li B."/>
            <person name="Zhang Y."/>
            <person name="Zhang S."/>
            <person name="Jiang F."/>
            <person name="Zhang X."/>
            <person name="Ren Y."/>
            <person name="Wang B."/>
            <person name="Wang S."/>
            <person name="Lu Y."/>
            <person name="Wu K."/>
            <person name="Fan W."/>
            <person name="Wang G."/>
        </authorList>
    </citation>
    <scope>NUCLEOTIDE SEQUENCE</scope>
    <source>
        <strain evidence="9">12Hb</strain>
    </source>
</reference>
<dbReference type="SUPFAM" id="SSF55729">
    <property type="entry name" value="Acyl-CoA N-acyltransferases (Nat)"/>
    <property type="match status" value="1"/>
</dbReference>
<sequence>MDLKYSIVEYMPKFEGYYCGYCKGTNTNHSTGMWAHTLLVNDYQELIDRGWRRSGQYCYKPKMTLTCCPLYTIRCEAMKFKSSKSQKKILKRMTKFLRDATQNSQNEAEEKDGADSPGSEIKEVPMIDNVQGINILETANLKVERAVPNLRYEPAKLGDKKWNSSSAVEKLLDDDSDEERSTVQDRAVTSFGKYDSRLKQSLIKLPRKGDGADTSKPHCKKAKLIRLERRLSKLKQSTKIEAPFQKPSNEKSLEEFINESIGANFPNQLELKLVRCSPQSVEFTETFDVSHSLYQKYQSTVHKDPPSKCSKEQFKRFLVHSPLRAEERNVEGRDTPILYGSFHQQYWLNGKLIAVGVIDILPKCVSSVYFYYDPDYSHLSPGTYSSLREIEMVRKLSSIDPELQYYYMGYYIHSCPKMRYKAKFCPSYLLCPETYTWHAFEKAKPKLDVSEYSRLHDDIRAECENVIGHLGDVLVLWRNVAMTQETYKHKSRANDDIQIMEYAQRVGKKAAESMLLYRP</sequence>
<feature type="domain" description="N-end rule aminoacyl transferase C-terminal" evidence="8">
    <location>
        <begin position="291"/>
        <end position="431"/>
    </location>
</feature>
<dbReference type="EMBL" id="WIXP02000007">
    <property type="protein sequence ID" value="KAF6207860.1"/>
    <property type="molecule type" value="Genomic_DNA"/>
</dbReference>
<dbReference type="Proteomes" id="UP000466442">
    <property type="component" value="Unassembled WGS sequence"/>
</dbReference>
<evidence type="ECO:0000256" key="2">
    <source>
        <dbReference type="ARBA" id="ARBA00022679"/>
    </source>
</evidence>
<dbReference type="GO" id="GO:0004057">
    <property type="term" value="F:arginyl-tRNA--protein transferase activity"/>
    <property type="evidence" value="ECO:0007669"/>
    <property type="project" value="UniProtKB-EC"/>
</dbReference>
<evidence type="ECO:0000256" key="5">
    <source>
        <dbReference type="PIRNR" id="PIRNR037207"/>
    </source>
</evidence>
<dbReference type="PIRSF" id="PIRSF037207">
    <property type="entry name" value="ATE1_euk"/>
    <property type="match status" value="1"/>
</dbReference>
<comment type="function">
    <text evidence="5">Involved in the post-translational conjugation of arginine to the N-terminal aspartate or glutamate of a protein. This arginylation is required for degradation of the protein via the ubiquitin pathway.</text>
</comment>
<evidence type="ECO:0000313" key="9">
    <source>
        <dbReference type="EMBL" id="KAF6207860.1"/>
    </source>
</evidence>
<proteinExistence type="inferred from homology"/>
<evidence type="ECO:0000256" key="4">
    <source>
        <dbReference type="ARBA" id="ARBA00023315"/>
    </source>
</evidence>
<dbReference type="EC" id="2.3.2.8" evidence="5"/>
<keyword evidence="2 5" id="KW-0808">Transferase</keyword>
<comment type="catalytic activity">
    <reaction evidence="5">
        <text>an N-terminal L-alpha-aminoacyl-[protein] + L-arginyl-tRNA(Arg) = an N-terminal L-arginyl-L-aminoacyl-[protein] + tRNA(Arg) + H(+)</text>
        <dbReference type="Rhea" id="RHEA:10208"/>
        <dbReference type="Rhea" id="RHEA-COMP:9658"/>
        <dbReference type="Rhea" id="RHEA-COMP:9673"/>
        <dbReference type="Rhea" id="RHEA-COMP:10636"/>
        <dbReference type="Rhea" id="RHEA-COMP:10638"/>
        <dbReference type="ChEBI" id="CHEBI:15378"/>
        <dbReference type="ChEBI" id="CHEBI:78442"/>
        <dbReference type="ChEBI" id="CHEBI:78513"/>
        <dbReference type="ChEBI" id="CHEBI:78597"/>
        <dbReference type="ChEBI" id="CHEBI:83562"/>
        <dbReference type="EC" id="2.3.2.8"/>
    </reaction>
</comment>
<gene>
    <name evidence="9" type="ORF">GE061_016309</name>
</gene>
<dbReference type="PANTHER" id="PTHR21367">
    <property type="entry name" value="ARGININE-TRNA-PROTEIN TRANSFERASE 1"/>
    <property type="match status" value="1"/>
</dbReference>
<protein>
    <recommendedName>
        <fullName evidence="5">Arginyl-tRNA--protein transferase 1</fullName>
        <shortName evidence="5">Arginyltransferase 1</shortName>
        <shortName evidence="5">R-transferase 1</shortName>
        <ecNumber evidence="5">2.3.2.8</ecNumber>
    </recommendedName>
    <alternativeName>
        <fullName evidence="5">Arginine-tRNA--protein transferase 1</fullName>
    </alternativeName>
</protein>
<keyword evidence="3 5" id="KW-0833">Ubl conjugation pathway</keyword>
<keyword evidence="10" id="KW-1185">Reference proteome</keyword>
<dbReference type="Pfam" id="PF04376">
    <property type="entry name" value="ATE_N"/>
    <property type="match status" value="1"/>
</dbReference>
<dbReference type="PANTHER" id="PTHR21367:SF1">
    <property type="entry name" value="ARGINYL-TRNA--PROTEIN TRANSFERASE 1"/>
    <property type="match status" value="1"/>
</dbReference>
<dbReference type="Pfam" id="PF04377">
    <property type="entry name" value="ATE_C"/>
    <property type="match status" value="1"/>
</dbReference>
<dbReference type="InterPro" id="IPR007472">
    <property type="entry name" value="N-end_Aminoacyl_Trfase_C"/>
</dbReference>
<evidence type="ECO:0000256" key="1">
    <source>
        <dbReference type="ARBA" id="ARBA00009991"/>
    </source>
</evidence>
<accession>A0A6A4K760</accession>
<feature type="domain" description="N-end aminoacyl transferase N-terminal" evidence="7">
    <location>
        <begin position="18"/>
        <end position="88"/>
    </location>
</feature>
<feature type="region of interest" description="Disordered" evidence="6">
    <location>
        <begin position="100"/>
        <end position="123"/>
    </location>
</feature>
<comment type="caution">
    <text evidence="9">The sequence shown here is derived from an EMBL/GenBank/DDBJ whole genome shotgun (WGS) entry which is preliminary data.</text>
</comment>
<dbReference type="GO" id="GO:0005737">
    <property type="term" value="C:cytoplasm"/>
    <property type="evidence" value="ECO:0007669"/>
    <property type="project" value="TreeGrafter"/>
</dbReference>
<dbReference type="OrthoDB" id="74183at2759"/>
<dbReference type="InterPro" id="IPR016181">
    <property type="entry name" value="Acyl_CoA_acyltransferase"/>
</dbReference>
<dbReference type="AlphaFoldDB" id="A0A6A4K760"/>
<keyword evidence="4 5" id="KW-0012">Acyltransferase</keyword>
<evidence type="ECO:0000259" key="7">
    <source>
        <dbReference type="Pfam" id="PF04376"/>
    </source>
</evidence>
<evidence type="ECO:0000259" key="8">
    <source>
        <dbReference type="Pfam" id="PF04377"/>
    </source>
</evidence>
<evidence type="ECO:0000313" key="10">
    <source>
        <dbReference type="Proteomes" id="UP000466442"/>
    </source>
</evidence>
<name>A0A6A4K760_APOLU</name>
<evidence type="ECO:0000256" key="6">
    <source>
        <dbReference type="SAM" id="MobiDB-lite"/>
    </source>
</evidence>
<dbReference type="InterPro" id="IPR030700">
    <property type="entry name" value="N-end_Aminoacyl_Trfase"/>
</dbReference>